<name>A0A7W7RI80_9ACTN</name>
<evidence type="ECO:0000256" key="3">
    <source>
        <dbReference type="SAM" id="SignalP"/>
    </source>
</evidence>
<accession>A0A7W7RI80</accession>
<reference evidence="4 5" key="1">
    <citation type="submission" date="2020-08" db="EMBL/GenBank/DDBJ databases">
        <title>Sequencing the genomes of 1000 actinobacteria strains.</title>
        <authorList>
            <person name="Klenk H.-P."/>
        </authorList>
    </citation>
    <scope>NUCLEOTIDE SEQUENCE [LARGE SCALE GENOMIC DNA]</scope>
    <source>
        <strain evidence="4 5">DSM 102030</strain>
    </source>
</reference>
<protein>
    <submittedName>
        <fullName evidence="4">Tol biopolymer transport system component</fullName>
    </submittedName>
</protein>
<dbReference type="PANTHER" id="PTHR36842">
    <property type="entry name" value="PROTEIN TOLB HOMOLOG"/>
    <property type="match status" value="1"/>
</dbReference>
<dbReference type="Pfam" id="PF07676">
    <property type="entry name" value="PD40"/>
    <property type="match status" value="2"/>
</dbReference>
<comment type="similarity">
    <text evidence="1">Belongs to the TolB family.</text>
</comment>
<organism evidence="4 5">
    <name type="scientific">Lipingzhangella halophila</name>
    <dbReference type="NCBI Taxonomy" id="1783352"/>
    <lineage>
        <taxon>Bacteria</taxon>
        <taxon>Bacillati</taxon>
        <taxon>Actinomycetota</taxon>
        <taxon>Actinomycetes</taxon>
        <taxon>Streptosporangiales</taxon>
        <taxon>Nocardiopsidaceae</taxon>
        <taxon>Lipingzhangella</taxon>
    </lineage>
</organism>
<evidence type="ECO:0000313" key="4">
    <source>
        <dbReference type="EMBL" id="MBB4932469.1"/>
    </source>
</evidence>
<dbReference type="RefSeq" id="WP_184579919.1">
    <property type="nucleotide sequence ID" value="NZ_JACHJT010000001.1"/>
</dbReference>
<feature type="signal peptide" evidence="3">
    <location>
        <begin position="1"/>
        <end position="36"/>
    </location>
</feature>
<dbReference type="PANTHER" id="PTHR36842:SF1">
    <property type="entry name" value="PROTEIN TOLB"/>
    <property type="match status" value="1"/>
</dbReference>
<dbReference type="EMBL" id="JACHJT010000001">
    <property type="protein sequence ID" value="MBB4932469.1"/>
    <property type="molecule type" value="Genomic_DNA"/>
</dbReference>
<comment type="caution">
    <text evidence="4">The sequence shown here is derived from an EMBL/GenBank/DDBJ whole genome shotgun (WGS) entry which is preliminary data.</text>
</comment>
<evidence type="ECO:0000256" key="1">
    <source>
        <dbReference type="ARBA" id="ARBA00009820"/>
    </source>
</evidence>
<dbReference type="AlphaFoldDB" id="A0A7W7RI80"/>
<feature type="region of interest" description="Disordered" evidence="2">
    <location>
        <begin position="64"/>
        <end position="85"/>
    </location>
</feature>
<dbReference type="InterPro" id="IPR011659">
    <property type="entry name" value="WD40"/>
</dbReference>
<sequence length="317" mass="34656">MPRISAKQPRIRTGLVSGAALLVAAPLALAPGTAHADAYPDAPIVFGAALGDDTAANLYTLRPGQDEPAQLTDSTAEETDPAYSPDASEILYRSNADGPHNILRIDAEGGEASNVTRDTGAQASPTWSPEGERVSYEDHSARRPPDTNGIYTNTPNGDDAEQITVGGRSPDWDPRDEWLAYVHHEGAHNQWRIHWVSPDGSGNSDILSRTDTEITGLEWSPEGDFLAYREQHVHNDIVRINVLDRETRESHTIVREHEGVWNATWSPDGTWLAFAAQLDDGNGIYLVDVADPENPGEPEKVFDLPGYETPDLDWAPR</sequence>
<dbReference type="Proteomes" id="UP000523007">
    <property type="component" value="Unassembled WGS sequence"/>
</dbReference>
<keyword evidence="5" id="KW-1185">Reference proteome</keyword>
<feature type="region of interest" description="Disordered" evidence="2">
    <location>
        <begin position="108"/>
        <end position="170"/>
    </location>
</feature>
<feature type="compositionally biased region" description="Basic and acidic residues" evidence="2">
    <location>
        <begin position="130"/>
        <end position="145"/>
    </location>
</feature>
<feature type="chain" id="PRO_5031206124" evidence="3">
    <location>
        <begin position="37"/>
        <end position="317"/>
    </location>
</feature>
<gene>
    <name evidence="4" type="ORF">F4561_003289</name>
</gene>
<dbReference type="SUPFAM" id="SSF69304">
    <property type="entry name" value="Tricorn protease N-terminal domain"/>
    <property type="match status" value="1"/>
</dbReference>
<proteinExistence type="inferred from homology"/>
<evidence type="ECO:0000313" key="5">
    <source>
        <dbReference type="Proteomes" id="UP000523007"/>
    </source>
</evidence>
<dbReference type="InterPro" id="IPR011042">
    <property type="entry name" value="6-blade_b-propeller_TolB-like"/>
</dbReference>
<keyword evidence="3" id="KW-0732">Signal</keyword>
<feature type="region of interest" description="Disordered" evidence="2">
    <location>
        <begin position="295"/>
        <end position="317"/>
    </location>
</feature>
<dbReference type="Gene3D" id="2.120.10.30">
    <property type="entry name" value="TolB, C-terminal domain"/>
    <property type="match status" value="2"/>
</dbReference>
<evidence type="ECO:0000256" key="2">
    <source>
        <dbReference type="SAM" id="MobiDB-lite"/>
    </source>
</evidence>
<feature type="compositionally biased region" description="Polar residues" evidence="2">
    <location>
        <begin position="113"/>
        <end position="127"/>
    </location>
</feature>